<feature type="compositionally biased region" description="Basic and acidic residues" evidence="1">
    <location>
        <begin position="380"/>
        <end position="392"/>
    </location>
</feature>
<dbReference type="InterPro" id="IPR051177">
    <property type="entry name" value="CIK-Related_Protein"/>
</dbReference>
<evidence type="ECO:0000256" key="1">
    <source>
        <dbReference type="SAM" id="MobiDB-lite"/>
    </source>
</evidence>
<feature type="compositionally biased region" description="Polar residues" evidence="1">
    <location>
        <begin position="207"/>
        <end position="216"/>
    </location>
</feature>
<keyword evidence="3" id="KW-1185">Reference proteome</keyword>
<protein>
    <recommendedName>
        <fullName evidence="4">SCY1-like protein 2</fullName>
    </recommendedName>
</protein>
<dbReference type="EMBL" id="LIAE01010757">
    <property type="protein sequence ID" value="PAV55690.1"/>
    <property type="molecule type" value="Genomic_DNA"/>
</dbReference>
<dbReference type="PANTHER" id="PTHR12984:SF6">
    <property type="entry name" value="SCY1-LIKE PROTEIN 2"/>
    <property type="match status" value="1"/>
</dbReference>
<comment type="caution">
    <text evidence="2">The sequence shown here is derived from an EMBL/GenBank/DDBJ whole genome shotgun (WGS) entry which is preliminary data.</text>
</comment>
<dbReference type="OrthoDB" id="79687at2759"/>
<dbReference type="Gene3D" id="1.25.10.10">
    <property type="entry name" value="Leucine-rich Repeat Variant"/>
    <property type="match status" value="1"/>
</dbReference>
<dbReference type="Proteomes" id="UP000218231">
    <property type="component" value="Unassembled WGS sequence"/>
</dbReference>
<feature type="compositionally biased region" description="Polar residues" evidence="1">
    <location>
        <begin position="366"/>
        <end position="379"/>
    </location>
</feature>
<sequence>MQQGVFVAFHAINCISMPKITIRIQALVCLGKLLPNLEAWMVTEQVLPTLPKINSKEPGVLMAILGIYKLAFESESISVSKDQLAKSVLPFLIATSVENTLNLGQFEQFITLIKAIMAKVEKEHRHRLAQLSAGQEEQRGVPNFDEIMKSGNVDAANGMPKSAEELGDIFGALTTKNQPAKNTGTLSLEEKKRIAAEQRGGGMGAGNKQSASKSNATLSDLTSLGGSSTAAISSSGPTSRSHSPFVDLFDPMATASYTTVNTSSGKTFDISEFLPANSGQANNSSNFGVFSSNPAPSAQMQMPMQFPNSLSGGGTTFSMGLPQPPKSLNTAVQRSNPTSSLDSLLSFPPKPGSLPMNAQFAPPPSNQNTVARPPVTNQKPNDKKDPFADLLG</sequence>
<feature type="compositionally biased region" description="Polar residues" evidence="1">
    <location>
        <begin position="326"/>
        <end position="343"/>
    </location>
</feature>
<name>A0A2A2J106_9BILA</name>
<dbReference type="STRING" id="2018661.A0A2A2J106"/>
<proteinExistence type="predicted"/>
<dbReference type="InterPro" id="IPR011989">
    <property type="entry name" value="ARM-like"/>
</dbReference>
<gene>
    <name evidence="2" type="ORF">WR25_03619</name>
</gene>
<accession>A0A2A2J106</accession>
<evidence type="ECO:0008006" key="4">
    <source>
        <dbReference type="Google" id="ProtNLM"/>
    </source>
</evidence>
<evidence type="ECO:0000313" key="3">
    <source>
        <dbReference type="Proteomes" id="UP000218231"/>
    </source>
</evidence>
<feature type="compositionally biased region" description="Low complexity" evidence="1">
    <location>
        <begin position="217"/>
        <end position="242"/>
    </location>
</feature>
<evidence type="ECO:0000313" key="2">
    <source>
        <dbReference type="EMBL" id="PAV55690.1"/>
    </source>
</evidence>
<dbReference type="PANTHER" id="PTHR12984">
    <property type="entry name" value="SCY1-RELATED S/T PROTEIN KINASE-LIKE"/>
    <property type="match status" value="1"/>
</dbReference>
<feature type="region of interest" description="Disordered" evidence="1">
    <location>
        <begin position="199"/>
        <end position="242"/>
    </location>
</feature>
<organism evidence="2 3">
    <name type="scientific">Diploscapter pachys</name>
    <dbReference type="NCBI Taxonomy" id="2018661"/>
    <lineage>
        <taxon>Eukaryota</taxon>
        <taxon>Metazoa</taxon>
        <taxon>Ecdysozoa</taxon>
        <taxon>Nematoda</taxon>
        <taxon>Chromadorea</taxon>
        <taxon>Rhabditida</taxon>
        <taxon>Rhabditina</taxon>
        <taxon>Rhabditomorpha</taxon>
        <taxon>Rhabditoidea</taxon>
        <taxon>Rhabditidae</taxon>
        <taxon>Diploscapter</taxon>
    </lineage>
</organism>
<feature type="region of interest" description="Disordered" evidence="1">
    <location>
        <begin position="325"/>
        <end position="392"/>
    </location>
</feature>
<dbReference type="AlphaFoldDB" id="A0A2A2J106"/>
<reference evidence="2 3" key="1">
    <citation type="journal article" date="2017" name="Curr. Biol.">
        <title>Genome architecture and evolution of a unichromosomal asexual nematode.</title>
        <authorList>
            <person name="Fradin H."/>
            <person name="Zegar C."/>
            <person name="Gutwein M."/>
            <person name="Lucas J."/>
            <person name="Kovtun M."/>
            <person name="Corcoran D."/>
            <person name="Baugh L.R."/>
            <person name="Kiontke K."/>
            <person name="Gunsalus K."/>
            <person name="Fitch D.H."/>
            <person name="Piano F."/>
        </authorList>
    </citation>
    <scope>NUCLEOTIDE SEQUENCE [LARGE SCALE GENOMIC DNA]</scope>
    <source>
        <strain evidence="2">PF1309</strain>
    </source>
</reference>